<dbReference type="AlphaFoldDB" id="A0A182IQS1"/>
<dbReference type="STRING" id="41427.A0A182IQS1"/>
<dbReference type="VEuPathDB" id="VectorBase:AATE003699"/>
<feature type="region of interest" description="Disordered" evidence="1">
    <location>
        <begin position="188"/>
        <end position="212"/>
    </location>
</feature>
<dbReference type="GO" id="GO:0005737">
    <property type="term" value="C:cytoplasm"/>
    <property type="evidence" value="ECO:0007669"/>
    <property type="project" value="TreeGrafter"/>
</dbReference>
<feature type="compositionally biased region" description="Basic and acidic residues" evidence="1">
    <location>
        <begin position="40"/>
        <end position="64"/>
    </location>
</feature>
<dbReference type="InterPro" id="IPR006861">
    <property type="entry name" value="HABP4_PAIRBP1-bd"/>
</dbReference>
<feature type="compositionally biased region" description="Polar residues" evidence="1">
    <location>
        <begin position="81"/>
        <end position="91"/>
    </location>
</feature>
<feature type="region of interest" description="Disordered" evidence="1">
    <location>
        <begin position="20"/>
        <end position="146"/>
    </location>
</feature>
<dbReference type="PANTHER" id="PTHR12299:SF17">
    <property type="entry name" value="AT19571P-RELATED"/>
    <property type="match status" value="1"/>
</dbReference>
<dbReference type="GO" id="GO:0003723">
    <property type="term" value="F:RNA binding"/>
    <property type="evidence" value="ECO:0007669"/>
    <property type="project" value="InterPro"/>
</dbReference>
<evidence type="ECO:0000313" key="3">
    <source>
        <dbReference type="EnsemblMetazoa" id="AATE003699-PA.1"/>
    </source>
</evidence>
<protein>
    <recommendedName>
        <fullName evidence="2">Hyaluronan/mRNA-binding protein domain-containing protein</fullName>
    </recommendedName>
</protein>
<dbReference type="Pfam" id="PF04774">
    <property type="entry name" value="HABP4_PAI-RBP1"/>
    <property type="match status" value="1"/>
</dbReference>
<dbReference type="InterPro" id="IPR039764">
    <property type="entry name" value="HABP4/SERBP1-like"/>
</dbReference>
<accession>A0A182IQS1</accession>
<feature type="domain" description="Hyaluronan/mRNA-binding protein" evidence="2">
    <location>
        <begin position="73"/>
        <end position="173"/>
    </location>
</feature>
<name>A0A182IQS1_ANOAO</name>
<evidence type="ECO:0000256" key="1">
    <source>
        <dbReference type="SAM" id="MobiDB-lite"/>
    </source>
</evidence>
<evidence type="ECO:0000259" key="2">
    <source>
        <dbReference type="SMART" id="SM01233"/>
    </source>
</evidence>
<reference evidence="3" key="1">
    <citation type="submission" date="2022-08" db="UniProtKB">
        <authorList>
            <consortium name="EnsemblMetazoa"/>
        </authorList>
    </citation>
    <scope>IDENTIFICATION</scope>
    <source>
        <strain evidence="3">EBRO</strain>
    </source>
</reference>
<organism evidence="3">
    <name type="scientific">Anopheles atroparvus</name>
    <name type="common">European mosquito</name>
    <dbReference type="NCBI Taxonomy" id="41427"/>
    <lineage>
        <taxon>Eukaryota</taxon>
        <taxon>Metazoa</taxon>
        <taxon>Ecdysozoa</taxon>
        <taxon>Arthropoda</taxon>
        <taxon>Hexapoda</taxon>
        <taxon>Insecta</taxon>
        <taxon>Pterygota</taxon>
        <taxon>Neoptera</taxon>
        <taxon>Endopterygota</taxon>
        <taxon>Diptera</taxon>
        <taxon>Nematocera</taxon>
        <taxon>Culicoidea</taxon>
        <taxon>Culicidae</taxon>
        <taxon>Anophelinae</taxon>
        <taxon>Anopheles</taxon>
    </lineage>
</organism>
<dbReference type="EnsemblMetazoa" id="AATE003699-RA">
    <property type="protein sequence ID" value="AATE003699-PA.1"/>
    <property type="gene ID" value="AATE003699"/>
</dbReference>
<sequence length="317" mass="35228">MKNTYCEIILTNRFDLFCSDDDASDPKEAVRNNKRKQQKKMKEGGKELKKPVGARGAEDVRPDKLGAQMNLHPQRGKERQGSWQNIRNQKNQKPDGVVGGAGGNQGKAKLQAATCPNHKNEKPPPGDNDDQYRNPGDVKTEFKPKEMTLDEWKAQKAAVRLKPQYNLRKAGDGEDPARWDKMVALDKGGEAGSAPEVGTRSNEARKASADGKGGRQVFDIEVHFTDNLRGWLGRMRRGRGMGRNGPGGWHYDFGGENFRSSGAGMERLQQDNVRPINRLPFAGAGPDRSYGDGMNEYNWHARAAPKVDDEDAFPSLR</sequence>
<proteinExistence type="predicted"/>
<dbReference type="GO" id="GO:0005634">
    <property type="term" value="C:nucleus"/>
    <property type="evidence" value="ECO:0007669"/>
    <property type="project" value="TreeGrafter"/>
</dbReference>
<feature type="compositionally biased region" description="Basic and acidic residues" evidence="1">
    <location>
        <begin position="118"/>
        <end position="146"/>
    </location>
</feature>
<dbReference type="EMBL" id="AXCP01008077">
    <property type="status" value="NOT_ANNOTATED_CDS"/>
    <property type="molecule type" value="Genomic_DNA"/>
</dbReference>
<dbReference type="SMART" id="SM01233">
    <property type="entry name" value="HABP4_PAI-RBP1"/>
    <property type="match status" value="1"/>
</dbReference>
<feature type="compositionally biased region" description="Basic and acidic residues" evidence="1">
    <location>
        <begin position="202"/>
        <end position="212"/>
    </location>
</feature>
<dbReference type="PANTHER" id="PTHR12299">
    <property type="entry name" value="HYALURONIC ACID-BINDING PROTEIN 4"/>
    <property type="match status" value="1"/>
</dbReference>